<evidence type="ECO:0000256" key="2">
    <source>
        <dbReference type="SAM" id="SignalP"/>
    </source>
</evidence>
<dbReference type="AlphaFoldDB" id="A0A9D0ZXB4"/>
<evidence type="ECO:0000313" key="3">
    <source>
        <dbReference type="EMBL" id="HIQ97484.1"/>
    </source>
</evidence>
<protein>
    <submittedName>
        <fullName evidence="3">Uncharacterized protein</fullName>
    </submittedName>
</protein>
<feature type="signal peptide" evidence="2">
    <location>
        <begin position="1"/>
        <end position="21"/>
    </location>
</feature>
<gene>
    <name evidence="3" type="ORF">IAB26_13100</name>
</gene>
<evidence type="ECO:0000313" key="4">
    <source>
        <dbReference type="Proteomes" id="UP000886886"/>
    </source>
</evidence>
<name>A0A9D0ZXB4_9FIRM</name>
<feature type="region of interest" description="Disordered" evidence="1">
    <location>
        <begin position="27"/>
        <end position="132"/>
    </location>
</feature>
<dbReference type="Gene3D" id="1.10.287.700">
    <property type="entry name" value="Helix hairpin bin"/>
    <property type="match status" value="1"/>
</dbReference>
<reference evidence="3" key="2">
    <citation type="journal article" date="2021" name="PeerJ">
        <title>Extensive microbial diversity within the chicken gut microbiome revealed by metagenomics and culture.</title>
        <authorList>
            <person name="Gilroy R."/>
            <person name="Ravi A."/>
            <person name="Getino M."/>
            <person name="Pursley I."/>
            <person name="Horton D.L."/>
            <person name="Alikhan N.F."/>
            <person name="Baker D."/>
            <person name="Gharbi K."/>
            <person name="Hall N."/>
            <person name="Watson M."/>
            <person name="Adriaenssens E.M."/>
            <person name="Foster-Nyarko E."/>
            <person name="Jarju S."/>
            <person name="Secka A."/>
            <person name="Antonio M."/>
            <person name="Oren A."/>
            <person name="Chaudhuri R.R."/>
            <person name="La Ragione R."/>
            <person name="Hildebrand F."/>
            <person name="Pallen M.J."/>
        </authorList>
    </citation>
    <scope>NUCLEOTIDE SEQUENCE</scope>
    <source>
        <strain evidence="3">ChiSjej3B21-11622</strain>
    </source>
</reference>
<dbReference type="PROSITE" id="PS51257">
    <property type="entry name" value="PROKAR_LIPOPROTEIN"/>
    <property type="match status" value="1"/>
</dbReference>
<sequence length="132" mass="14312">MRQLKKGVLCAMLCAAMVVLAGCQRKDETDRVTERETVAATDQGETMETDNIVNGATSGENQNDNDGVLENAGEDLKNGVENAGEDLMDGAEKIGDDIKNGAEDMGEDIRDGAERTEDQMSENAEERQTENR</sequence>
<evidence type="ECO:0000256" key="1">
    <source>
        <dbReference type="SAM" id="MobiDB-lite"/>
    </source>
</evidence>
<feature type="compositionally biased region" description="Basic and acidic residues" evidence="1">
    <location>
        <begin position="90"/>
        <end position="132"/>
    </location>
</feature>
<feature type="compositionally biased region" description="Basic and acidic residues" evidence="1">
    <location>
        <begin position="27"/>
        <end position="37"/>
    </location>
</feature>
<keyword evidence="2" id="KW-0732">Signal</keyword>
<comment type="caution">
    <text evidence="3">The sequence shown here is derived from an EMBL/GenBank/DDBJ whole genome shotgun (WGS) entry which is preliminary data.</text>
</comment>
<organism evidence="3 4">
    <name type="scientific">Candidatus Limivivens merdigallinarum</name>
    <dbReference type="NCBI Taxonomy" id="2840859"/>
    <lineage>
        <taxon>Bacteria</taxon>
        <taxon>Bacillati</taxon>
        <taxon>Bacillota</taxon>
        <taxon>Clostridia</taxon>
        <taxon>Lachnospirales</taxon>
        <taxon>Lachnospiraceae</taxon>
        <taxon>Lachnospiraceae incertae sedis</taxon>
        <taxon>Candidatus Limivivens</taxon>
    </lineage>
</organism>
<feature type="chain" id="PRO_5038723512" evidence="2">
    <location>
        <begin position="22"/>
        <end position="132"/>
    </location>
</feature>
<dbReference type="Proteomes" id="UP000886886">
    <property type="component" value="Unassembled WGS sequence"/>
</dbReference>
<reference evidence="3" key="1">
    <citation type="submission" date="2020-10" db="EMBL/GenBank/DDBJ databases">
        <authorList>
            <person name="Gilroy R."/>
        </authorList>
    </citation>
    <scope>NUCLEOTIDE SEQUENCE</scope>
    <source>
        <strain evidence="3">ChiSjej3B21-11622</strain>
    </source>
</reference>
<feature type="compositionally biased region" description="Polar residues" evidence="1">
    <location>
        <begin position="43"/>
        <end position="65"/>
    </location>
</feature>
<proteinExistence type="predicted"/>
<accession>A0A9D0ZXB4</accession>
<dbReference type="EMBL" id="DVFT01000195">
    <property type="protein sequence ID" value="HIQ97484.1"/>
    <property type="molecule type" value="Genomic_DNA"/>
</dbReference>